<evidence type="ECO:0000256" key="10">
    <source>
        <dbReference type="ARBA" id="ARBA00022777"/>
    </source>
</evidence>
<keyword evidence="17" id="KW-0472">Membrane</keyword>
<dbReference type="GO" id="GO:0046872">
    <property type="term" value="F:metal ion binding"/>
    <property type="evidence" value="ECO:0007669"/>
    <property type="project" value="UniProtKB-KW"/>
</dbReference>
<keyword evidence="10 19" id="KW-0418">Kinase</keyword>
<evidence type="ECO:0000256" key="11">
    <source>
        <dbReference type="ARBA" id="ARBA00023004"/>
    </source>
</evidence>
<dbReference type="Gene3D" id="3.30.565.10">
    <property type="entry name" value="Histidine kinase-like ATPase, C-terminal domain"/>
    <property type="match status" value="1"/>
</dbReference>
<comment type="function">
    <text evidence="14">Member of the two-component regulatory system NreB/NreC involved in the control of dissimilatory nitrate/nitrite reduction in response to oxygen. NreB functions as a direct oxygen sensor histidine kinase which is autophosphorylated, in the absence of oxygen, probably at the conserved histidine residue, and transfers its phosphate group probably to a conserved aspartate residue of NreC. NreB/NreC activates the expression of the nitrate (narGHJI) and nitrite (nir) reductase operons, as well as the putative nitrate transporter gene narT.</text>
</comment>
<feature type="transmembrane region" description="Helical" evidence="17">
    <location>
        <begin position="112"/>
        <end position="131"/>
    </location>
</feature>
<dbReference type="Gene3D" id="1.20.5.1930">
    <property type="match status" value="1"/>
</dbReference>
<reference evidence="19 20" key="1">
    <citation type="submission" date="2017-07" db="EMBL/GenBank/DDBJ databases">
        <title>Genome sequence of Streptomyces pluripotens MUSC 137T.</title>
        <authorList>
            <person name="Ser H.-L."/>
            <person name="Lee L.-H."/>
        </authorList>
    </citation>
    <scope>NUCLEOTIDE SEQUENCE [LARGE SCALE GENOMIC DNA]</scope>
    <source>
        <strain evidence="19 20">MUSC 137</strain>
    </source>
</reference>
<dbReference type="SMART" id="SM00387">
    <property type="entry name" value="HATPase_c"/>
    <property type="match status" value="1"/>
</dbReference>
<keyword evidence="20" id="KW-1185">Reference proteome</keyword>
<gene>
    <name evidence="19" type="ORF">LK07_10450</name>
</gene>
<dbReference type="InterPro" id="IPR050482">
    <property type="entry name" value="Sensor_HK_TwoCompSys"/>
</dbReference>
<organism evidence="19 20">
    <name type="scientific">Streptomyces pluripotens</name>
    <dbReference type="NCBI Taxonomy" id="1355015"/>
    <lineage>
        <taxon>Bacteria</taxon>
        <taxon>Bacillati</taxon>
        <taxon>Actinomycetota</taxon>
        <taxon>Actinomycetes</taxon>
        <taxon>Kitasatosporales</taxon>
        <taxon>Streptomycetaceae</taxon>
        <taxon>Streptomyces</taxon>
    </lineage>
</organism>
<keyword evidence="12" id="KW-0902">Two-component regulatory system</keyword>
<evidence type="ECO:0000259" key="18">
    <source>
        <dbReference type="PROSITE" id="PS50109"/>
    </source>
</evidence>
<dbReference type="RefSeq" id="WP_039654642.1">
    <property type="nucleotide sequence ID" value="NZ_CP021080.1"/>
</dbReference>
<dbReference type="Proteomes" id="UP000031501">
    <property type="component" value="Chromosome"/>
</dbReference>
<dbReference type="OrthoDB" id="227596at2"/>
<evidence type="ECO:0000313" key="20">
    <source>
        <dbReference type="Proteomes" id="UP000031501"/>
    </source>
</evidence>
<dbReference type="EC" id="2.7.13.3" evidence="4"/>
<keyword evidence="9" id="KW-0479">Metal-binding</keyword>
<dbReference type="InterPro" id="IPR004358">
    <property type="entry name" value="Sig_transdc_His_kin-like_C"/>
</dbReference>
<evidence type="ECO:0000256" key="6">
    <source>
        <dbReference type="ARBA" id="ARBA00022485"/>
    </source>
</evidence>
<dbReference type="GO" id="GO:0051539">
    <property type="term" value="F:4 iron, 4 sulfur cluster binding"/>
    <property type="evidence" value="ECO:0007669"/>
    <property type="project" value="UniProtKB-KW"/>
</dbReference>
<dbReference type="Pfam" id="PF07730">
    <property type="entry name" value="HisKA_3"/>
    <property type="match status" value="1"/>
</dbReference>
<dbReference type="InterPro" id="IPR011712">
    <property type="entry name" value="Sig_transdc_His_kin_sub3_dim/P"/>
</dbReference>
<feature type="transmembrane region" description="Helical" evidence="17">
    <location>
        <begin position="14"/>
        <end position="35"/>
    </location>
</feature>
<dbReference type="KEGG" id="splu:LK06_009335"/>
<keyword evidence="6" id="KW-0004">4Fe-4S</keyword>
<keyword evidence="13" id="KW-0411">Iron-sulfur</keyword>
<keyword evidence="11" id="KW-0408">Iron</keyword>
<evidence type="ECO:0000256" key="5">
    <source>
        <dbReference type="ARBA" id="ARBA00017322"/>
    </source>
</evidence>
<dbReference type="GO" id="GO:0016020">
    <property type="term" value="C:membrane"/>
    <property type="evidence" value="ECO:0007669"/>
    <property type="project" value="InterPro"/>
</dbReference>
<evidence type="ECO:0000256" key="12">
    <source>
        <dbReference type="ARBA" id="ARBA00023012"/>
    </source>
</evidence>
<feature type="transmembrane region" description="Helical" evidence="17">
    <location>
        <begin position="74"/>
        <end position="100"/>
    </location>
</feature>
<feature type="domain" description="Histidine kinase" evidence="18">
    <location>
        <begin position="303"/>
        <end position="396"/>
    </location>
</feature>
<evidence type="ECO:0000256" key="2">
    <source>
        <dbReference type="ARBA" id="ARBA00001966"/>
    </source>
</evidence>
<proteinExistence type="predicted"/>
<keyword evidence="17" id="KW-1133">Transmembrane helix</keyword>
<feature type="transmembrane region" description="Helical" evidence="17">
    <location>
        <begin position="137"/>
        <end position="160"/>
    </location>
</feature>
<dbReference type="PRINTS" id="PR00344">
    <property type="entry name" value="BCTRLSENSOR"/>
</dbReference>
<comment type="cofactor">
    <cofactor evidence="2">
        <name>[4Fe-4S] cluster</name>
        <dbReference type="ChEBI" id="CHEBI:49883"/>
    </cofactor>
</comment>
<evidence type="ECO:0000256" key="13">
    <source>
        <dbReference type="ARBA" id="ARBA00023014"/>
    </source>
</evidence>
<feature type="region of interest" description="Disordered" evidence="16">
    <location>
        <begin position="382"/>
        <end position="404"/>
    </location>
</feature>
<evidence type="ECO:0000256" key="7">
    <source>
        <dbReference type="ARBA" id="ARBA00022490"/>
    </source>
</evidence>
<evidence type="ECO:0000256" key="8">
    <source>
        <dbReference type="ARBA" id="ARBA00022679"/>
    </source>
</evidence>
<name>A0A221NY09_9ACTN</name>
<evidence type="ECO:0000313" key="19">
    <source>
        <dbReference type="EMBL" id="ASN24395.1"/>
    </source>
</evidence>
<dbReference type="PANTHER" id="PTHR24421:SF62">
    <property type="entry name" value="SENSORY TRANSDUCTION HISTIDINE KINASE"/>
    <property type="match status" value="1"/>
</dbReference>
<accession>A0A221NY09</accession>
<dbReference type="PANTHER" id="PTHR24421">
    <property type="entry name" value="NITRATE/NITRITE SENSOR PROTEIN NARX-RELATED"/>
    <property type="match status" value="1"/>
</dbReference>
<evidence type="ECO:0000256" key="4">
    <source>
        <dbReference type="ARBA" id="ARBA00012438"/>
    </source>
</evidence>
<dbReference type="Pfam" id="PF02518">
    <property type="entry name" value="HATPase_c"/>
    <property type="match status" value="1"/>
</dbReference>
<comment type="catalytic activity">
    <reaction evidence="1">
        <text>ATP + protein L-histidine = ADP + protein N-phospho-L-histidine.</text>
        <dbReference type="EC" id="2.7.13.3"/>
    </reaction>
</comment>
<evidence type="ECO:0000256" key="14">
    <source>
        <dbReference type="ARBA" id="ARBA00024827"/>
    </source>
</evidence>
<evidence type="ECO:0000256" key="9">
    <source>
        <dbReference type="ARBA" id="ARBA00022723"/>
    </source>
</evidence>
<sequence>MNTAAPALTPTTRALSWCLHLMVVALLALAAGRAVADGRPHAAATVAVAVVCGLVYAVGPLLPGIRRDRRAAAWWLAAVGAVWLALLVLTPDGVWLAFPLYFLQLHLLPRPAGLASVAVTALAAITAFAVHQGSFGAAMAIGPAIGAAVAVAVVWGYQALYRESEQRRRLIEELTATRADLAEAQHTAGVLAERERLAREIHDTLAQGLSSIQLLLTAAERALPGAPENGARYIGQARQAAVDNLAEARRFVAALAPPALEGTTLAGALERLCATTSARHRLIARFHLSGDPVSLPTAHEVALLRVAQSALANTVRHAGATTVDVTLSHLGDRVALDVVDDGTGFDPAGLPAPDPETGGFGLAAMRARLRALGGTLTVDSAPGQGTALAARLPLNPPAETEARP</sequence>
<feature type="transmembrane region" description="Helical" evidence="17">
    <location>
        <begin position="42"/>
        <end position="62"/>
    </location>
</feature>
<dbReference type="AlphaFoldDB" id="A0A221NY09"/>
<protein>
    <recommendedName>
        <fullName evidence="5">Oxygen sensor histidine kinase NreB</fullName>
        <ecNumber evidence="4">2.7.13.3</ecNumber>
    </recommendedName>
    <alternativeName>
        <fullName evidence="15">Nitrogen regulation protein B</fullName>
    </alternativeName>
</protein>
<dbReference type="GO" id="GO:0000155">
    <property type="term" value="F:phosphorelay sensor kinase activity"/>
    <property type="evidence" value="ECO:0007669"/>
    <property type="project" value="InterPro"/>
</dbReference>
<evidence type="ECO:0000256" key="3">
    <source>
        <dbReference type="ARBA" id="ARBA00004496"/>
    </source>
</evidence>
<dbReference type="PIRSF" id="PIRSF037434">
    <property type="entry name" value="STHK_ChrS"/>
    <property type="match status" value="1"/>
</dbReference>
<comment type="subcellular location">
    <subcellularLocation>
        <location evidence="3">Cytoplasm</location>
    </subcellularLocation>
</comment>
<keyword evidence="7" id="KW-0963">Cytoplasm</keyword>
<dbReference type="EMBL" id="CP022433">
    <property type="protein sequence ID" value="ASN24395.1"/>
    <property type="molecule type" value="Genomic_DNA"/>
</dbReference>
<keyword evidence="17" id="KW-0812">Transmembrane</keyword>
<evidence type="ECO:0000256" key="17">
    <source>
        <dbReference type="SAM" id="Phobius"/>
    </source>
</evidence>
<dbReference type="CDD" id="cd16917">
    <property type="entry name" value="HATPase_UhpB-NarQ-NarX-like"/>
    <property type="match status" value="1"/>
</dbReference>
<evidence type="ECO:0000256" key="15">
    <source>
        <dbReference type="ARBA" id="ARBA00030800"/>
    </source>
</evidence>
<dbReference type="InterPro" id="IPR005467">
    <property type="entry name" value="His_kinase_dom"/>
</dbReference>
<dbReference type="PROSITE" id="PS50109">
    <property type="entry name" value="HIS_KIN"/>
    <property type="match status" value="1"/>
</dbReference>
<dbReference type="GO" id="GO:0046983">
    <property type="term" value="F:protein dimerization activity"/>
    <property type="evidence" value="ECO:0007669"/>
    <property type="project" value="InterPro"/>
</dbReference>
<dbReference type="SUPFAM" id="SSF55874">
    <property type="entry name" value="ATPase domain of HSP90 chaperone/DNA topoisomerase II/histidine kinase"/>
    <property type="match status" value="1"/>
</dbReference>
<dbReference type="InterPro" id="IPR003594">
    <property type="entry name" value="HATPase_dom"/>
</dbReference>
<keyword evidence="8" id="KW-0808">Transferase</keyword>
<evidence type="ECO:0000256" key="16">
    <source>
        <dbReference type="SAM" id="MobiDB-lite"/>
    </source>
</evidence>
<evidence type="ECO:0000256" key="1">
    <source>
        <dbReference type="ARBA" id="ARBA00000085"/>
    </source>
</evidence>
<dbReference type="GO" id="GO:0005737">
    <property type="term" value="C:cytoplasm"/>
    <property type="evidence" value="ECO:0007669"/>
    <property type="project" value="UniProtKB-SubCell"/>
</dbReference>
<dbReference type="InterPro" id="IPR036890">
    <property type="entry name" value="HATPase_C_sf"/>
</dbReference>
<dbReference type="STRING" id="1355015.LK06_009335"/>
<dbReference type="InterPro" id="IPR017205">
    <property type="entry name" value="Sig_transdc_His_kinase_ChrS"/>
</dbReference>